<evidence type="ECO:0000256" key="2">
    <source>
        <dbReference type="ARBA" id="ARBA00022475"/>
    </source>
</evidence>
<evidence type="ECO:0000256" key="6">
    <source>
        <dbReference type="SAM" id="Phobius"/>
    </source>
</evidence>
<keyword evidence="5 6" id="KW-0472">Membrane</keyword>
<dbReference type="GO" id="GO:0006935">
    <property type="term" value="P:chemotaxis"/>
    <property type="evidence" value="ECO:0007669"/>
    <property type="project" value="InterPro"/>
</dbReference>
<evidence type="ECO:0000256" key="1">
    <source>
        <dbReference type="ARBA" id="ARBA00004236"/>
    </source>
</evidence>
<evidence type="ECO:0000256" key="3">
    <source>
        <dbReference type="ARBA" id="ARBA00022692"/>
    </source>
</evidence>
<feature type="transmembrane region" description="Helical" evidence="6">
    <location>
        <begin position="12"/>
        <end position="33"/>
    </location>
</feature>
<reference evidence="8" key="1">
    <citation type="submission" date="2018-06" db="EMBL/GenBank/DDBJ databases">
        <authorList>
            <person name="Zhirakovskaya E."/>
        </authorList>
    </citation>
    <scope>NUCLEOTIDE SEQUENCE</scope>
</reference>
<sequence length="169" mass="19130">MGFLGNVKVGYRISGVMAIILGLMLIVGIFSFAKMNNIVGEIKDIAENDMPLMEVTTEITINQLEQVRLIERAVRLSSNGDTEKTKKTIQEFEKFAKLVEKEIKQGEQIAQHGLKTANSDEAKKEFTHVLSQLKSIEKEHKKFDRHATKIFNKLEHGSTDKVEALMEKI</sequence>
<dbReference type="AlphaFoldDB" id="A0A3B0QTN7"/>
<comment type="subcellular location">
    <subcellularLocation>
        <location evidence="1">Cell membrane</location>
    </subcellularLocation>
</comment>
<dbReference type="InterPro" id="IPR003122">
    <property type="entry name" value="Tar_rcpt_lig-bd"/>
</dbReference>
<keyword evidence="2" id="KW-1003">Cell membrane</keyword>
<name>A0A3B0QTN7_9ZZZZ</name>
<proteinExistence type="predicted"/>
<keyword evidence="4 6" id="KW-1133">Transmembrane helix</keyword>
<evidence type="ECO:0000313" key="8">
    <source>
        <dbReference type="EMBL" id="VAV83419.1"/>
    </source>
</evidence>
<feature type="domain" description="Chemotaxis methyl-accepting receptor Tar-related ligand-binding" evidence="7">
    <location>
        <begin position="4"/>
        <end position="164"/>
    </location>
</feature>
<keyword evidence="3 6" id="KW-0812">Transmembrane</keyword>
<organism evidence="8">
    <name type="scientific">hydrothermal vent metagenome</name>
    <dbReference type="NCBI Taxonomy" id="652676"/>
    <lineage>
        <taxon>unclassified sequences</taxon>
        <taxon>metagenomes</taxon>
        <taxon>ecological metagenomes</taxon>
    </lineage>
</organism>
<dbReference type="GO" id="GO:0005886">
    <property type="term" value="C:plasma membrane"/>
    <property type="evidence" value="ECO:0007669"/>
    <property type="project" value="UniProtKB-SubCell"/>
</dbReference>
<protein>
    <recommendedName>
        <fullName evidence="7">Chemotaxis methyl-accepting receptor Tar-related ligand-binding domain-containing protein</fullName>
    </recommendedName>
</protein>
<dbReference type="EMBL" id="UOEA01000039">
    <property type="protein sequence ID" value="VAV83419.1"/>
    <property type="molecule type" value="Genomic_DNA"/>
</dbReference>
<accession>A0A3B0QTN7</accession>
<dbReference type="GO" id="GO:0007165">
    <property type="term" value="P:signal transduction"/>
    <property type="evidence" value="ECO:0007669"/>
    <property type="project" value="InterPro"/>
</dbReference>
<gene>
    <name evidence="8" type="ORF">MNBD_DELTA01-509</name>
</gene>
<evidence type="ECO:0000256" key="5">
    <source>
        <dbReference type="ARBA" id="ARBA00023136"/>
    </source>
</evidence>
<evidence type="ECO:0000256" key="4">
    <source>
        <dbReference type="ARBA" id="ARBA00022989"/>
    </source>
</evidence>
<dbReference type="Pfam" id="PF02203">
    <property type="entry name" value="TarH"/>
    <property type="match status" value="1"/>
</dbReference>
<evidence type="ECO:0000259" key="7">
    <source>
        <dbReference type="Pfam" id="PF02203"/>
    </source>
</evidence>